<evidence type="ECO:0000313" key="2">
    <source>
        <dbReference type="EMBL" id="MBA8927682.1"/>
    </source>
</evidence>
<keyword evidence="1" id="KW-0812">Transmembrane</keyword>
<evidence type="ECO:0000313" key="3">
    <source>
        <dbReference type="Proteomes" id="UP000517916"/>
    </source>
</evidence>
<dbReference type="RefSeq" id="WP_025355172.1">
    <property type="nucleotide sequence ID" value="NZ_BAAABQ010000025.1"/>
</dbReference>
<name>A0ABR6BM35_9PSEU</name>
<evidence type="ECO:0000256" key="1">
    <source>
        <dbReference type="SAM" id="Phobius"/>
    </source>
</evidence>
<accession>A0ABR6BM35</accession>
<reference evidence="2 3" key="1">
    <citation type="submission" date="2020-08" db="EMBL/GenBank/DDBJ databases">
        <title>Genomic Encyclopedia of Archaeal and Bacterial Type Strains, Phase II (KMG-II): from individual species to whole genera.</title>
        <authorList>
            <person name="Goeker M."/>
        </authorList>
    </citation>
    <scope>NUCLEOTIDE SEQUENCE [LARGE SCALE GENOMIC DNA]</scope>
    <source>
        <strain evidence="2 3">DSM 43850</strain>
    </source>
</reference>
<sequence>MTAPDPFKGLRGVMAGTMVLEAIVVGLSLFVVSRAEGTHGWPLAAVGVLAVLMVLSSGCFRFSWGLPFALGLQVLTLLGFFLSIPLGITGVLFSLVWAYLLWLRKDVTQRLAEGRLPSQQQD</sequence>
<dbReference type="EMBL" id="JACJID010000003">
    <property type="protein sequence ID" value="MBA8927682.1"/>
    <property type="molecule type" value="Genomic_DNA"/>
</dbReference>
<dbReference type="InterPro" id="IPR025327">
    <property type="entry name" value="DUF4233"/>
</dbReference>
<keyword evidence="3" id="KW-1185">Reference proteome</keyword>
<feature type="transmembrane region" description="Helical" evidence="1">
    <location>
        <begin position="12"/>
        <end position="31"/>
    </location>
</feature>
<feature type="transmembrane region" description="Helical" evidence="1">
    <location>
        <begin position="76"/>
        <end position="102"/>
    </location>
</feature>
<comment type="caution">
    <text evidence="2">The sequence shown here is derived from an EMBL/GenBank/DDBJ whole genome shotgun (WGS) entry which is preliminary data.</text>
</comment>
<dbReference type="Pfam" id="PF14017">
    <property type="entry name" value="DUF4233"/>
    <property type="match status" value="1"/>
</dbReference>
<keyword evidence="1" id="KW-1133">Transmembrane helix</keyword>
<protein>
    <recommendedName>
        <fullName evidence="4">DUF4233 domain-containing protein</fullName>
    </recommendedName>
</protein>
<feature type="transmembrane region" description="Helical" evidence="1">
    <location>
        <begin position="43"/>
        <end position="64"/>
    </location>
</feature>
<keyword evidence="1" id="KW-0472">Membrane</keyword>
<dbReference type="Proteomes" id="UP000517916">
    <property type="component" value="Unassembled WGS sequence"/>
</dbReference>
<gene>
    <name evidence="2" type="ORF">BC739_004888</name>
</gene>
<proteinExistence type="predicted"/>
<organism evidence="2 3">
    <name type="scientific">Kutzneria viridogrisea</name>
    <dbReference type="NCBI Taxonomy" id="47990"/>
    <lineage>
        <taxon>Bacteria</taxon>
        <taxon>Bacillati</taxon>
        <taxon>Actinomycetota</taxon>
        <taxon>Actinomycetes</taxon>
        <taxon>Pseudonocardiales</taxon>
        <taxon>Pseudonocardiaceae</taxon>
        <taxon>Kutzneria</taxon>
    </lineage>
</organism>
<evidence type="ECO:0008006" key="4">
    <source>
        <dbReference type="Google" id="ProtNLM"/>
    </source>
</evidence>